<organism evidence="2 3">
    <name type="scientific">Hapsidospora chrysogenum (strain ATCC 11550 / CBS 779.69 / DSM 880 / IAM 14645 / JCM 23072 / IMI 49137)</name>
    <name type="common">Acremonium chrysogenum</name>
    <dbReference type="NCBI Taxonomy" id="857340"/>
    <lineage>
        <taxon>Eukaryota</taxon>
        <taxon>Fungi</taxon>
        <taxon>Dikarya</taxon>
        <taxon>Ascomycota</taxon>
        <taxon>Pezizomycotina</taxon>
        <taxon>Sordariomycetes</taxon>
        <taxon>Hypocreomycetidae</taxon>
        <taxon>Hypocreales</taxon>
        <taxon>Bionectriaceae</taxon>
        <taxon>Hapsidospora</taxon>
    </lineage>
</organism>
<evidence type="ECO:0000313" key="3">
    <source>
        <dbReference type="Proteomes" id="UP000029964"/>
    </source>
</evidence>
<dbReference type="EMBL" id="JPKY01000045">
    <property type="protein sequence ID" value="KFH44634.1"/>
    <property type="molecule type" value="Genomic_DNA"/>
</dbReference>
<reference evidence="3" key="1">
    <citation type="journal article" date="2014" name="Genome Announc.">
        <title>Genome sequence and annotation of Acremonium chrysogenum, producer of the beta-lactam antibiotic cephalosporin C.</title>
        <authorList>
            <person name="Terfehr D."/>
            <person name="Dahlmann T.A."/>
            <person name="Specht T."/>
            <person name="Zadra I."/>
            <person name="Kuernsteiner H."/>
            <person name="Kueck U."/>
        </authorList>
    </citation>
    <scope>NUCLEOTIDE SEQUENCE [LARGE SCALE GENOMIC DNA]</scope>
    <source>
        <strain evidence="3">ATCC 11550 / CBS 779.69 / DSM 880 / IAM 14645 / JCM 23072 / IMI 49137</strain>
    </source>
</reference>
<proteinExistence type="predicted"/>
<feature type="region of interest" description="Disordered" evidence="1">
    <location>
        <begin position="42"/>
        <end position="69"/>
    </location>
</feature>
<keyword evidence="3" id="KW-1185">Reference proteome</keyword>
<sequence>MAWKSQPCGGRTIAPDDLRKAAIYYNNCRILTHVYRRRRMKKQKKDIALRPQKSPSIVRVSSPGTLNVN</sequence>
<protein>
    <submittedName>
        <fullName evidence="2">Uncharacterized protein</fullName>
    </submittedName>
</protein>
<dbReference type="AlphaFoldDB" id="A0A086T5K2"/>
<evidence type="ECO:0000313" key="2">
    <source>
        <dbReference type="EMBL" id="KFH44634.1"/>
    </source>
</evidence>
<dbReference type="Proteomes" id="UP000029964">
    <property type="component" value="Unassembled WGS sequence"/>
</dbReference>
<gene>
    <name evidence="2" type="ORF">ACRE_046000</name>
</gene>
<comment type="caution">
    <text evidence="2">The sequence shown here is derived from an EMBL/GenBank/DDBJ whole genome shotgun (WGS) entry which is preliminary data.</text>
</comment>
<name>A0A086T5K2_HAPC1</name>
<dbReference type="HOGENOM" id="CLU_2775362_0_0_1"/>
<evidence type="ECO:0000256" key="1">
    <source>
        <dbReference type="SAM" id="MobiDB-lite"/>
    </source>
</evidence>
<accession>A0A086T5K2</accession>